<dbReference type="AlphaFoldDB" id="A0A132NR36"/>
<dbReference type="InterPro" id="IPR036390">
    <property type="entry name" value="WH_DNA-bd_sf"/>
</dbReference>
<name>A0A132NR36_GIAIN</name>
<dbReference type="VEuPathDB" id="GiardiaDB:QR46_3478"/>
<dbReference type="Proteomes" id="UP000070089">
    <property type="component" value="Unassembled WGS sequence"/>
</dbReference>
<dbReference type="GO" id="GO:0000977">
    <property type="term" value="F:RNA polymerase II transcription regulatory region sequence-specific DNA binding"/>
    <property type="evidence" value="ECO:0007669"/>
    <property type="project" value="TreeGrafter"/>
</dbReference>
<dbReference type="PANTHER" id="PTHR12548">
    <property type="entry name" value="TRANSCRIPTION FACTOR DP"/>
    <property type="match status" value="1"/>
</dbReference>
<accession>A0A132NR36</accession>
<dbReference type="InterPro" id="IPR003316">
    <property type="entry name" value="E2F_WHTH_DNA-bd_dom"/>
</dbReference>
<dbReference type="PANTHER" id="PTHR12548:SF9">
    <property type="entry name" value="TRANSCRIPTION FACTOR DP"/>
    <property type="match status" value="1"/>
</dbReference>
<protein>
    <recommendedName>
        <fullName evidence="1">E2F/DP family winged-helix DNA-binding domain-containing protein</fullName>
    </recommendedName>
</protein>
<dbReference type="Gene3D" id="1.10.10.10">
    <property type="entry name" value="Winged helix-like DNA-binding domain superfamily/Winged helix DNA-binding domain"/>
    <property type="match status" value="1"/>
</dbReference>
<evidence type="ECO:0000259" key="1">
    <source>
        <dbReference type="SMART" id="SM01372"/>
    </source>
</evidence>
<feature type="domain" description="E2F/DP family winged-helix DNA-binding" evidence="1">
    <location>
        <begin position="13"/>
        <end position="88"/>
    </location>
</feature>
<dbReference type="GO" id="GO:0005634">
    <property type="term" value="C:nucleus"/>
    <property type="evidence" value="ECO:0007669"/>
    <property type="project" value="TreeGrafter"/>
</dbReference>
<dbReference type="InterPro" id="IPR015648">
    <property type="entry name" value="Transcrpt_fac_DP"/>
</dbReference>
<comment type="caution">
    <text evidence="2">The sequence shown here is derived from an EMBL/GenBank/DDBJ whole genome shotgun (WGS) entry which is preliminary data.</text>
</comment>
<evidence type="ECO:0000313" key="3">
    <source>
        <dbReference type="Proteomes" id="UP000070089"/>
    </source>
</evidence>
<dbReference type="EMBL" id="JXTI01000111">
    <property type="protein sequence ID" value="KWX12555.1"/>
    <property type="molecule type" value="Genomic_DNA"/>
</dbReference>
<dbReference type="SMART" id="SM01372">
    <property type="entry name" value="E2F_TDP"/>
    <property type="match status" value="1"/>
</dbReference>
<organism evidence="2 3">
    <name type="scientific">Giardia duodenalis assemblage B</name>
    <dbReference type="NCBI Taxonomy" id="1394984"/>
    <lineage>
        <taxon>Eukaryota</taxon>
        <taxon>Metamonada</taxon>
        <taxon>Diplomonadida</taxon>
        <taxon>Hexamitidae</taxon>
        <taxon>Giardiinae</taxon>
        <taxon>Giardia</taxon>
    </lineage>
</organism>
<evidence type="ECO:0000313" key="2">
    <source>
        <dbReference type="EMBL" id="KWX12555.1"/>
    </source>
</evidence>
<sequence>MQRRMGRKTKMSEREGFLASITLNIRAVMYEAGALQQVELESEVLRRLGLYEDTAKHATVKRRIYDALSTFIALEIIQKVNKMLYWNGFPHYGPKPELSGAEVQSKLDSPAIVTEDSSRTANSEVTDHDVDTAAIAATEEPDDNASVEELEAQIADLETRINMLNQRQAYYTFFNSQALLSPQWDQGAPPVPPPIALPFTVVAVPSEADVMIFSNPNHTRIAIDASMQNITILSDEQIVQALIQSTDGSLKPTSPFNL</sequence>
<dbReference type="InterPro" id="IPR036388">
    <property type="entry name" value="WH-like_DNA-bd_sf"/>
</dbReference>
<dbReference type="GO" id="GO:0000981">
    <property type="term" value="F:DNA-binding transcription factor activity, RNA polymerase II-specific"/>
    <property type="evidence" value="ECO:0007669"/>
    <property type="project" value="TreeGrafter"/>
</dbReference>
<reference evidence="2 3" key="1">
    <citation type="journal article" date="2015" name="Mol. Biochem. Parasitol.">
        <title>Identification of polymorphic genes for use in assemblage B genotyping assays through comparative genomics of multiple assemblage B Giardia duodenalis isolates.</title>
        <authorList>
            <person name="Wielinga C."/>
            <person name="Thompson R.C."/>
            <person name="Monis P."/>
            <person name="Ryan U."/>
        </authorList>
    </citation>
    <scope>NUCLEOTIDE SEQUENCE [LARGE SCALE GENOMIC DNA]</scope>
    <source>
        <strain evidence="2 3">BAH15c1</strain>
    </source>
</reference>
<gene>
    <name evidence="2" type="ORF">QR46_3478</name>
</gene>
<proteinExistence type="predicted"/>
<dbReference type="GO" id="GO:0051726">
    <property type="term" value="P:regulation of cell cycle"/>
    <property type="evidence" value="ECO:0007669"/>
    <property type="project" value="InterPro"/>
</dbReference>
<dbReference type="SUPFAM" id="SSF46785">
    <property type="entry name" value="Winged helix' DNA-binding domain"/>
    <property type="match status" value="1"/>
</dbReference>
<dbReference type="OrthoDB" id="552115at2759"/>
<dbReference type="GO" id="GO:0005667">
    <property type="term" value="C:transcription regulator complex"/>
    <property type="evidence" value="ECO:0007669"/>
    <property type="project" value="InterPro"/>
</dbReference>